<feature type="domain" description="Calcineurin-like phosphoesterase" evidence="2">
    <location>
        <begin position="54"/>
        <end position="319"/>
    </location>
</feature>
<dbReference type="Proteomes" id="UP000253664">
    <property type="component" value="Unassembled WGS sequence"/>
</dbReference>
<dbReference type="AlphaFoldDB" id="A0A367L7K9"/>
<protein>
    <recommendedName>
        <fullName evidence="2">Calcineurin-like phosphoesterase domain-containing protein</fullName>
    </recommendedName>
</protein>
<evidence type="ECO:0000313" key="4">
    <source>
        <dbReference type="Proteomes" id="UP000253664"/>
    </source>
</evidence>
<dbReference type="InterPro" id="IPR029052">
    <property type="entry name" value="Metallo-depent_PP-like"/>
</dbReference>
<reference evidence="3 4" key="1">
    <citation type="journal article" date="2015" name="BMC Genomics">
        <title>Insights from the genome of Ophiocordyceps polyrhachis-furcata to pathogenicity and host specificity in insect fungi.</title>
        <authorList>
            <person name="Wichadakul D."/>
            <person name="Kobmoo N."/>
            <person name="Ingsriswang S."/>
            <person name="Tangphatsornruang S."/>
            <person name="Chantasingh D."/>
            <person name="Luangsa-ard J.J."/>
            <person name="Eurwilaichitr L."/>
        </authorList>
    </citation>
    <scope>NUCLEOTIDE SEQUENCE [LARGE SCALE GENOMIC DNA]</scope>
    <source>
        <strain evidence="3 4">BCC 54312</strain>
    </source>
</reference>
<dbReference type="InterPro" id="IPR004843">
    <property type="entry name" value="Calcineurin-like_PHP"/>
</dbReference>
<dbReference type="Pfam" id="PF00149">
    <property type="entry name" value="Metallophos"/>
    <property type="match status" value="1"/>
</dbReference>
<accession>A0A367L7K9</accession>
<keyword evidence="1" id="KW-0732">Signal</keyword>
<evidence type="ECO:0000259" key="2">
    <source>
        <dbReference type="Pfam" id="PF00149"/>
    </source>
</evidence>
<dbReference type="Gene3D" id="3.60.21.10">
    <property type="match status" value="1"/>
</dbReference>
<proteinExistence type="predicted"/>
<feature type="chain" id="PRO_5016759834" description="Calcineurin-like phosphoesterase domain-containing protein" evidence="1">
    <location>
        <begin position="23"/>
        <end position="429"/>
    </location>
</feature>
<dbReference type="OrthoDB" id="783096at2759"/>
<dbReference type="CDD" id="cd07383">
    <property type="entry name" value="MPP_Dcr2"/>
    <property type="match status" value="1"/>
</dbReference>
<name>A0A367L7K9_9HYPO</name>
<sequence length="429" mass="47475">MAVMKSVMLPSLLASLAHVANRTLTMRQCANESRATRPLMFNADGKFQISIFEDLHLGENAWDAWGHQQDLSTVKVVEGVLDAEKPDLVVFNGDIITGENAFLENSTKVIDMLAAPLVRRTLPWASTYGNHDHSLNLSAADILAHEQRWPNARTKTMTPGRDAGVSNYYLPVYGPGCCHSDCRPELLLWFFDSRGGLRFQDRDEHGSPRAQPNWVDTSVVDWFQQAQANLSRQYGRALPSLAFVHIPPYAFLALQTAKAIDAHRQPGINDDNPLAAQAQGWCPDGRNDASCGYGGQDVPFIKALSETPGLVGLFSGHDHGNSWCVRWDDQVPGMTVAGRGLDLCFGQRSGYGGYGQWVRGGRQVRVSRQNTSEAETWIRLDTGDVVGNIMLNSTFGKDWYPTTPNDKSFCSSCNYSVVTSRPLTRRKKV</sequence>
<dbReference type="GO" id="GO:0005737">
    <property type="term" value="C:cytoplasm"/>
    <property type="evidence" value="ECO:0007669"/>
    <property type="project" value="TreeGrafter"/>
</dbReference>
<evidence type="ECO:0000313" key="3">
    <source>
        <dbReference type="EMBL" id="RCI10406.1"/>
    </source>
</evidence>
<evidence type="ECO:0000256" key="1">
    <source>
        <dbReference type="SAM" id="SignalP"/>
    </source>
</evidence>
<dbReference type="SUPFAM" id="SSF56300">
    <property type="entry name" value="Metallo-dependent phosphatases"/>
    <property type="match status" value="1"/>
</dbReference>
<keyword evidence="4" id="KW-1185">Reference proteome</keyword>
<dbReference type="PANTHER" id="PTHR32440:SF11">
    <property type="entry name" value="METALLOPHOSPHOESTERASE DOMAIN-CONTAINING PROTEIN"/>
    <property type="match status" value="1"/>
</dbReference>
<dbReference type="GO" id="GO:0016788">
    <property type="term" value="F:hydrolase activity, acting on ester bonds"/>
    <property type="evidence" value="ECO:0007669"/>
    <property type="project" value="TreeGrafter"/>
</dbReference>
<dbReference type="EMBL" id="LKCN02000012">
    <property type="protein sequence ID" value="RCI10406.1"/>
    <property type="molecule type" value="Genomic_DNA"/>
</dbReference>
<comment type="caution">
    <text evidence="3">The sequence shown here is derived from an EMBL/GenBank/DDBJ whole genome shotgun (WGS) entry which is preliminary data.</text>
</comment>
<dbReference type="PANTHER" id="PTHR32440">
    <property type="entry name" value="PHOSPHATASE DCR2-RELATED-RELATED"/>
    <property type="match status" value="1"/>
</dbReference>
<organism evidence="3 4">
    <name type="scientific">Ophiocordyceps polyrhachis-furcata BCC 54312</name>
    <dbReference type="NCBI Taxonomy" id="1330021"/>
    <lineage>
        <taxon>Eukaryota</taxon>
        <taxon>Fungi</taxon>
        <taxon>Dikarya</taxon>
        <taxon>Ascomycota</taxon>
        <taxon>Pezizomycotina</taxon>
        <taxon>Sordariomycetes</taxon>
        <taxon>Hypocreomycetidae</taxon>
        <taxon>Hypocreales</taxon>
        <taxon>Ophiocordycipitaceae</taxon>
        <taxon>Ophiocordyceps</taxon>
    </lineage>
</organism>
<gene>
    <name evidence="3" type="ORF">L249_4357</name>
</gene>
<dbReference type="STRING" id="1330021.A0A367L7K9"/>
<feature type="signal peptide" evidence="1">
    <location>
        <begin position="1"/>
        <end position="22"/>
    </location>
</feature>